<feature type="compositionally biased region" description="Basic residues" evidence="2">
    <location>
        <begin position="217"/>
        <end position="236"/>
    </location>
</feature>
<name>A0A0S2F813_LYSAN</name>
<keyword evidence="4" id="KW-1185">Reference proteome</keyword>
<organism evidence="3 4">
    <name type="scientific">Lysobacter antibioticus</name>
    <dbReference type="NCBI Taxonomy" id="84531"/>
    <lineage>
        <taxon>Bacteria</taxon>
        <taxon>Pseudomonadati</taxon>
        <taxon>Pseudomonadota</taxon>
        <taxon>Gammaproteobacteria</taxon>
        <taxon>Lysobacterales</taxon>
        <taxon>Lysobacteraceae</taxon>
        <taxon>Lysobacter</taxon>
    </lineage>
</organism>
<reference evidence="3 4" key="1">
    <citation type="journal article" date="2015" name="BMC Genomics">
        <title>Comparative genomics and metabolic profiling of the genus Lysobacter.</title>
        <authorList>
            <person name="de Bruijn I."/>
            <person name="Cheng X."/>
            <person name="de Jager V."/>
            <person name="Exposito R.G."/>
            <person name="Watrous J."/>
            <person name="Patel N."/>
            <person name="Postma J."/>
            <person name="Dorrestein P.C."/>
            <person name="Kobayashi D."/>
            <person name="Raaijmakers J.M."/>
        </authorList>
    </citation>
    <scope>NUCLEOTIDE SEQUENCE [LARGE SCALE GENOMIC DNA]</scope>
    <source>
        <strain evidence="3 4">76</strain>
    </source>
</reference>
<dbReference type="OrthoDB" id="9807664at2"/>
<evidence type="ECO:0000313" key="4">
    <source>
        <dbReference type="Proteomes" id="UP000060787"/>
    </source>
</evidence>
<protein>
    <submittedName>
        <fullName evidence="3">Methyladenine glycosylase family protein</fullName>
    </submittedName>
</protein>
<keyword evidence="1" id="KW-0479">Metal-binding</keyword>
<dbReference type="STRING" id="84531.LA76x_1549"/>
<dbReference type="SUPFAM" id="SSF48150">
    <property type="entry name" value="DNA-glycosylase"/>
    <property type="match status" value="1"/>
</dbReference>
<dbReference type="PANTHER" id="PTHR30037">
    <property type="entry name" value="DNA-3-METHYLADENINE GLYCOSYLASE 1"/>
    <property type="match status" value="1"/>
</dbReference>
<dbReference type="PATRIC" id="fig|84531.7.peg.721"/>
<proteinExistence type="predicted"/>
<feature type="binding site" evidence="1">
    <location>
        <position position="5"/>
    </location>
    <ligand>
        <name>Zn(2+)</name>
        <dbReference type="ChEBI" id="CHEBI:29105"/>
    </ligand>
</feature>
<dbReference type="InterPro" id="IPR005019">
    <property type="entry name" value="Adenine_glyco"/>
</dbReference>
<dbReference type="KEGG" id="lab:LA76x_1549"/>
<evidence type="ECO:0000256" key="1">
    <source>
        <dbReference type="PIRSR" id="PIRSR605019-1"/>
    </source>
</evidence>
<accession>A0A0S2F813</accession>
<dbReference type="EMBL" id="CP011129">
    <property type="protein sequence ID" value="ALN79705.1"/>
    <property type="molecule type" value="Genomic_DNA"/>
</dbReference>
<evidence type="ECO:0000313" key="3">
    <source>
        <dbReference type="EMBL" id="ALN79705.1"/>
    </source>
</evidence>
<feature type="binding site" evidence="1">
    <location>
        <position position="18"/>
    </location>
    <ligand>
        <name>Zn(2+)</name>
        <dbReference type="ChEBI" id="CHEBI:29105"/>
    </ligand>
</feature>
<feature type="region of interest" description="Disordered" evidence="2">
    <location>
        <begin position="211"/>
        <end position="236"/>
    </location>
</feature>
<dbReference type="GO" id="GO:0046872">
    <property type="term" value="F:metal ion binding"/>
    <property type="evidence" value="ECO:0007669"/>
    <property type="project" value="UniProtKB-KW"/>
</dbReference>
<dbReference type="KEGG" id="laq:GLA29479_726"/>
<dbReference type="Gene3D" id="1.10.340.30">
    <property type="entry name" value="Hypothetical protein, domain 2"/>
    <property type="match status" value="1"/>
</dbReference>
<dbReference type="InterPro" id="IPR011257">
    <property type="entry name" value="DNA_glycosylase"/>
</dbReference>
<keyword evidence="1" id="KW-0862">Zinc</keyword>
<evidence type="ECO:0000256" key="2">
    <source>
        <dbReference type="SAM" id="MobiDB-lite"/>
    </source>
</evidence>
<dbReference type="GO" id="GO:0008725">
    <property type="term" value="F:DNA-3-methyladenine glycosylase activity"/>
    <property type="evidence" value="ECO:0007669"/>
    <property type="project" value="InterPro"/>
</dbReference>
<dbReference type="eggNOG" id="COG2818">
    <property type="taxonomic scope" value="Bacteria"/>
</dbReference>
<dbReference type="InterPro" id="IPR052891">
    <property type="entry name" value="DNA-3mA_glycosylase"/>
</dbReference>
<dbReference type="Pfam" id="PF03352">
    <property type="entry name" value="Adenine_glyco"/>
    <property type="match status" value="1"/>
</dbReference>
<dbReference type="Proteomes" id="UP000060787">
    <property type="component" value="Chromosome"/>
</dbReference>
<dbReference type="GO" id="GO:0006284">
    <property type="term" value="P:base-excision repair"/>
    <property type="evidence" value="ECO:0007669"/>
    <property type="project" value="InterPro"/>
</dbReference>
<dbReference type="AlphaFoldDB" id="A0A0S2F813"/>
<gene>
    <name evidence="3" type="ORF">LA76x_1549</name>
</gene>
<sequence>MSGYCDIAPGHPVHGHYHDHEYGYARREEAELFERLILEINQAGLSWETILRKRDGFRRAYGGFDVDTVAGYGENERLRLLEDAGIIRNRLKVDAAIHNAQVVQGLRKSHGGFAEWLDAHLLLDGRPRDKAAWIKLFKQTFRFTGGEITNEFLMSLGYLPGAHRQDCPAYRCIEQQGPYWQRAQALAAASAPAPAANKAVAAKTAKKAAATKTANKAVKKAAGKPAARKPAARKPR</sequence>
<dbReference type="PANTHER" id="PTHR30037:SF4">
    <property type="entry name" value="DNA-3-METHYLADENINE GLYCOSYLASE I"/>
    <property type="match status" value="1"/>
</dbReference>